<evidence type="ECO:0000313" key="2">
    <source>
        <dbReference type="EMBL" id="MSU03545.1"/>
    </source>
</evidence>
<dbReference type="AlphaFoldDB" id="A0A6N7Y449"/>
<accession>A0A6N7Y449</accession>
<feature type="region of interest" description="Disordered" evidence="1">
    <location>
        <begin position="317"/>
        <end position="340"/>
    </location>
</feature>
<dbReference type="EMBL" id="VUNQ01000089">
    <property type="protein sequence ID" value="MSU03545.1"/>
    <property type="molecule type" value="Genomic_DNA"/>
</dbReference>
<sequence length="340" mass="39408">MSNNQVAVQNQDLSLSQRFTNAMVQEFQSGVGAVALTDFQQRLAQNYFIAIDAALKTAETNRLRKSEKYRDPLAYTWNNVDMNLLARNLVSYARIGLDPAQKNHIHAMPFKNNSTNKYDIVFIEGYRGLELKAHKYGLDIPDAVIIEVVYSTDTFKPIKKSRTNKVEEYEFEITNPFDRGEIIGGFYYHQYNDNPSKNKLVIMTLKDIEKRKPRHGNIDFWGGEKDVWENGRKTGKKEKVEGWYEEMVYKTIHRAAYNDIAIDSQKIDDDYLKLKQLENQATENMVMTEIEENANMEMLDFNDEVDEETGEIMEVEAEEVEETEEVEEELGQVEMEGPGY</sequence>
<evidence type="ECO:0000313" key="3">
    <source>
        <dbReference type="Proteomes" id="UP000469523"/>
    </source>
</evidence>
<dbReference type="GO" id="GO:0003677">
    <property type="term" value="F:DNA binding"/>
    <property type="evidence" value="ECO:0007669"/>
    <property type="project" value="InterPro"/>
</dbReference>
<organism evidence="2 3">
    <name type="scientific">Tissierella pigra</name>
    <dbReference type="NCBI Taxonomy" id="2607614"/>
    <lineage>
        <taxon>Bacteria</taxon>
        <taxon>Bacillati</taxon>
        <taxon>Bacillota</taxon>
        <taxon>Tissierellia</taxon>
        <taxon>Tissierellales</taxon>
        <taxon>Tissierellaceae</taxon>
        <taxon>Tissierella</taxon>
    </lineage>
</organism>
<dbReference type="RefSeq" id="WP_154443097.1">
    <property type="nucleotide sequence ID" value="NZ_VUNQ01000089.1"/>
</dbReference>
<gene>
    <name evidence="2" type="ORF">FYJ83_18975</name>
</gene>
<proteinExistence type="predicted"/>
<name>A0A6N7Y449_9FIRM</name>
<comment type="caution">
    <text evidence="2">The sequence shown here is derived from an EMBL/GenBank/DDBJ whole genome shotgun (WGS) entry which is preliminary data.</text>
</comment>
<feature type="compositionally biased region" description="Acidic residues" evidence="1">
    <location>
        <begin position="317"/>
        <end position="331"/>
    </location>
</feature>
<keyword evidence="3" id="KW-1185">Reference proteome</keyword>
<dbReference type="Proteomes" id="UP000469523">
    <property type="component" value="Unassembled WGS sequence"/>
</dbReference>
<protein>
    <submittedName>
        <fullName evidence="2">Recombinase RecT</fullName>
    </submittedName>
</protein>
<evidence type="ECO:0000256" key="1">
    <source>
        <dbReference type="SAM" id="MobiDB-lite"/>
    </source>
</evidence>
<dbReference type="GO" id="GO:0006259">
    <property type="term" value="P:DNA metabolic process"/>
    <property type="evidence" value="ECO:0007669"/>
    <property type="project" value="InterPro"/>
</dbReference>
<reference evidence="2 3" key="1">
    <citation type="submission" date="2019-09" db="EMBL/GenBank/DDBJ databases">
        <title>In-depth cultivation of the pig gut microbiome towards novel bacterial diversity and tailored functional studies.</title>
        <authorList>
            <person name="Wylensek D."/>
            <person name="Hitch T.C.A."/>
            <person name="Clavel T."/>
        </authorList>
    </citation>
    <scope>NUCLEOTIDE SEQUENCE [LARGE SCALE GENOMIC DNA]</scope>
    <source>
        <strain evidence="2 3">WCA3-693-APC-4?</strain>
    </source>
</reference>